<keyword evidence="6" id="KW-0548">Nucleotidyltransferase</keyword>
<dbReference type="SUPFAM" id="SSF141868">
    <property type="entry name" value="EAL domain-like"/>
    <property type="match status" value="1"/>
</dbReference>
<dbReference type="Gene3D" id="3.30.70.270">
    <property type="match status" value="1"/>
</dbReference>
<name>A0ABU8RMY1_9ACTN</name>
<dbReference type="Pfam" id="PF10069">
    <property type="entry name" value="DICT"/>
    <property type="match status" value="1"/>
</dbReference>
<dbReference type="SUPFAM" id="SSF55073">
    <property type="entry name" value="Nucleotide cyclase"/>
    <property type="match status" value="1"/>
</dbReference>
<dbReference type="Proteomes" id="UP001387100">
    <property type="component" value="Unassembled WGS sequence"/>
</dbReference>
<dbReference type="InterPro" id="IPR000160">
    <property type="entry name" value="GGDEF_dom"/>
</dbReference>
<dbReference type="Gene3D" id="3.30.450.20">
    <property type="entry name" value="PAS domain"/>
    <property type="match status" value="1"/>
</dbReference>
<dbReference type="CDD" id="cd01948">
    <property type="entry name" value="EAL"/>
    <property type="match status" value="1"/>
</dbReference>
<proteinExistence type="predicted"/>
<gene>
    <name evidence="6" type="ORF">WDZ17_14285</name>
</gene>
<dbReference type="Pfam" id="PF13426">
    <property type="entry name" value="PAS_9"/>
    <property type="match status" value="1"/>
</dbReference>
<dbReference type="PROSITE" id="PS50112">
    <property type="entry name" value="PAS"/>
    <property type="match status" value="1"/>
</dbReference>
<dbReference type="InterPro" id="IPR035965">
    <property type="entry name" value="PAS-like_dom_sf"/>
</dbReference>
<organism evidence="6 7">
    <name type="scientific">Pseudokineococcus basanitobsidens</name>
    <dbReference type="NCBI Taxonomy" id="1926649"/>
    <lineage>
        <taxon>Bacteria</taxon>
        <taxon>Bacillati</taxon>
        <taxon>Actinomycetota</taxon>
        <taxon>Actinomycetes</taxon>
        <taxon>Kineosporiales</taxon>
        <taxon>Kineosporiaceae</taxon>
        <taxon>Pseudokineococcus</taxon>
    </lineage>
</organism>
<dbReference type="PANTHER" id="PTHR44757:SF2">
    <property type="entry name" value="BIOFILM ARCHITECTURE MAINTENANCE PROTEIN MBAA"/>
    <property type="match status" value="1"/>
</dbReference>
<comment type="caution">
    <text evidence="6">The sequence shown here is derived from an EMBL/GenBank/DDBJ whole genome shotgun (WGS) entry which is preliminary data.</text>
</comment>
<dbReference type="CDD" id="cd01949">
    <property type="entry name" value="GGDEF"/>
    <property type="match status" value="1"/>
</dbReference>
<feature type="region of interest" description="Disordered" evidence="1">
    <location>
        <begin position="757"/>
        <end position="784"/>
    </location>
</feature>
<dbReference type="RefSeq" id="WP_339575845.1">
    <property type="nucleotide sequence ID" value="NZ_JBBIAA010000023.1"/>
</dbReference>
<dbReference type="PANTHER" id="PTHR44757">
    <property type="entry name" value="DIGUANYLATE CYCLASE DGCP"/>
    <property type="match status" value="1"/>
</dbReference>
<dbReference type="NCBIfam" id="TIGR00254">
    <property type="entry name" value="GGDEF"/>
    <property type="match status" value="1"/>
</dbReference>
<evidence type="ECO:0000259" key="3">
    <source>
        <dbReference type="PROSITE" id="PS50113"/>
    </source>
</evidence>
<protein>
    <submittedName>
        <fullName evidence="6">Diguanylate cyclase</fullName>
        <ecNumber evidence="6">2.7.7.65</ecNumber>
    </submittedName>
</protein>
<dbReference type="EMBL" id="JBBIAA010000023">
    <property type="protein sequence ID" value="MEJ5946462.1"/>
    <property type="molecule type" value="Genomic_DNA"/>
</dbReference>
<reference evidence="6 7" key="1">
    <citation type="journal article" date="2017" name="Int. J. Syst. Evol. Microbiol.">
        <title>Pseudokineococcus basanitobsidens sp. nov., isolated from volcanic rock.</title>
        <authorList>
            <person name="Lee D.W."/>
            <person name="Park M.Y."/>
            <person name="Kim J.J."/>
            <person name="Kim B.S."/>
        </authorList>
    </citation>
    <scope>NUCLEOTIDE SEQUENCE [LARGE SCALE GENOMIC DNA]</scope>
    <source>
        <strain evidence="6 7">DSM 103726</strain>
    </source>
</reference>
<dbReference type="SMART" id="SM00091">
    <property type="entry name" value="PAS"/>
    <property type="match status" value="1"/>
</dbReference>
<dbReference type="InterPro" id="IPR001633">
    <property type="entry name" value="EAL_dom"/>
</dbReference>
<dbReference type="NCBIfam" id="TIGR00229">
    <property type="entry name" value="sensory_box"/>
    <property type="match status" value="1"/>
</dbReference>
<dbReference type="PROSITE" id="PS50887">
    <property type="entry name" value="GGDEF"/>
    <property type="match status" value="1"/>
</dbReference>
<dbReference type="PROSITE" id="PS50113">
    <property type="entry name" value="PAC"/>
    <property type="match status" value="1"/>
</dbReference>
<accession>A0ABU8RMY1</accession>
<feature type="domain" description="EAL" evidence="4">
    <location>
        <begin position="1"/>
        <end position="248"/>
    </location>
</feature>
<dbReference type="Pfam" id="PF00990">
    <property type="entry name" value="GGDEF"/>
    <property type="match status" value="1"/>
</dbReference>
<dbReference type="GO" id="GO:0052621">
    <property type="term" value="F:diguanylate cyclase activity"/>
    <property type="evidence" value="ECO:0007669"/>
    <property type="project" value="UniProtKB-EC"/>
</dbReference>
<keyword evidence="7" id="KW-1185">Reference proteome</keyword>
<evidence type="ECO:0000259" key="5">
    <source>
        <dbReference type="PROSITE" id="PS50887"/>
    </source>
</evidence>
<keyword evidence="6" id="KW-0808">Transferase</keyword>
<dbReference type="SMART" id="SM00052">
    <property type="entry name" value="EAL"/>
    <property type="match status" value="1"/>
</dbReference>
<dbReference type="SMART" id="SM00267">
    <property type="entry name" value="GGDEF"/>
    <property type="match status" value="1"/>
</dbReference>
<dbReference type="PROSITE" id="PS50883">
    <property type="entry name" value="EAL"/>
    <property type="match status" value="1"/>
</dbReference>
<dbReference type="InterPro" id="IPR052155">
    <property type="entry name" value="Biofilm_reg_signaling"/>
</dbReference>
<evidence type="ECO:0000256" key="1">
    <source>
        <dbReference type="SAM" id="MobiDB-lite"/>
    </source>
</evidence>
<dbReference type="Gene3D" id="3.20.20.450">
    <property type="entry name" value="EAL domain"/>
    <property type="match status" value="1"/>
</dbReference>
<dbReference type="InterPro" id="IPR000014">
    <property type="entry name" value="PAS"/>
</dbReference>
<dbReference type="InterPro" id="IPR035919">
    <property type="entry name" value="EAL_sf"/>
</dbReference>
<evidence type="ECO:0000259" key="2">
    <source>
        <dbReference type="PROSITE" id="PS50112"/>
    </source>
</evidence>
<dbReference type="SUPFAM" id="SSF55785">
    <property type="entry name" value="PYP-like sensor domain (PAS domain)"/>
    <property type="match status" value="1"/>
</dbReference>
<feature type="domain" description="GGDEF" evidence="5">
    <location>
        <begin position="628"/>
        <end position="764"/>
    </location>
</feature>
<evidence type="ECO:0000313" key="6">
    <source>
        <dbReference type="EMBL" id="MEJ5946462.1"/>
    </source>
</evidence>
<feature type="region of interest" description="Disordered" evidence="1">
    <location>
        <begin position="421"/>
        <end position="447"/>
    </location>
</feature>
<evidence type="ECO:0000313" key="7">
    <source>
        <dbReference type="Proteomes" id="UP001387100"/>
    </source>
</evidence>
<dbReference type="InterPro" id="IPR019278">
    <property type="entry name" value="DICT_dom"/>
</dbReference>
<sequence length="784" mass="83747">MTRGASVQDVVSRGGVRSLFQPIVDLDSGRVVAYEALARGPQGSAVERPDALFTAARTAGVLAELDQACRSAAFLGAIKAGLLAPLTLFVNVEPEVLDSAPMDDLLALAEQAPGRLRVVVEITERALAYRPAELLRTVDRVRELGWGIALDDVGADSLSLAFMPLLRPDVVKLDLRLVQERPGPAVAQIMNAVNAYAQSTGASVLAEGIEDEGHLAMARALGARLGQGWMFGRPLPGPTPGYDVAELALPATARSDDPGSTSPFVQLKAHDELRRAPKALLIELSKQIEREAMRLGETCVVAATFQEARHFTPATAARYRDLVERTGFVCALGQDMPDEPVPGLRGTALDAADPVCGEWDVVVVAPHFAVALLARDLGDTWPDPDRMFEFALTYERDTVVAAARSLLSRVAPRTALPPAAQARLQPAAMTSTLSRPSGPPVAAVPSTTPAGEALLHRALAATTSGVTIADMRRPDQPLIFVNAAFEQLSGYRAEEALGRNCRILQGPDSDPGAVDAIRAAITAGREWRGTVLNYRGSGPDRVPWWNEIYLAPVTDENGRLLQYIGVQNDVSARVDAQRALEQERDRARGYLSRIEQLAYTDPLTGLANRRRVEESIETALWDARAGGHALAVLFFDLDGFKSVNDAHGHPAGDDLLVAVARRLREQVRRTDLLARLGGDEFLLALPGLDPATAPAHAAGVARQLVHEIARPVVLAGKEVVVGASVGISVFPDDGHQFAALLHHADQRMYTAKHVHRASPSAMGPDHGSGGPGVTVRLTDDTAAP</sequence>
<dbReference type="EC" id="2.7.7.65" evidence="6"/>
<evidence type="ECO:0000259" key="4">
    <source>
        <dbReference type="PROSITE" id="PS50883"/>
    </source>
</evidence>
<dbReference type="InterPro" id="IPR029787">
    <property type="entry name" value="Nucleotide_cyclase"/>
</dbReference>
<dbReference type="InterPro" id="IPR000700">
    <property type="entry name" value="PAS-assoc_C"/>
</dbReference>
<feature type="domain" description="PAC" evidence="3">
    <location>
        <begin position="525"/>
        <end position="582"/>
    </location>
</feature>
<dbReference type="CDD" id="cd00130">
    <property type="entry name" value="PAS"/>
    <property type="match status" value="1"/>
</dbReference>
<feature type="domain" description="PAS" evidence="2">
    <location>
        <begin position="451"/>
        <end position="524"/>
    </location>
</feature>
<dbReference type="InterPro" id="IPR043128">
    <property type="entry name" value="Rev_trsase/Diguanyl_cyclase"/>
</dbReference>
<dbReference type="Pfam" id="PF00563">
    <property type="entry name" value="EAL"/>
    <property type="match status" value="1"/>
</dbReference>